<feature type="transmembrane region" description="Helical" evidence="1">
    <location>
        <begin position="123"/>
        <end position="143"/>
    </location>
</feature>
<keyword evidence="1" id="KW-1133">Transmembrane helix</keyword>
<proteinExistence type="predicted"/>
<protein>
    <submittedName>
        <fullName evidence="3">Uncharacterized protein</fullName>
    </submittedName>
</protein>
<sequence>MGIFMQSGNTCLKGPSNYTIHHYLSEEERSRKNMIVFFKDFYGSFKSFTTKKNVLSCIVTSIMIYYVLTVHHVSQNVIQIFNTFFAGSFWATMISYCSLCLLKLYGIAKPLHYRNRFTIYRCLQIILFSWIIFVVFIAITMLFTP</sequence>
<feature type="transmembrane region" description="Helical" evidence="1">
    <location>
        <begin position="80"/>
        <end position="102"/>
    </location>
</feature>
<evidence type="ECO:0000313" key="2">
    <source>
        <dbReference type="Proteomes" id="UP000887574"/>
    </source>
</evidence>
<reference evidence="3" key="1">
    <citation type="submission" date="2022-11" db="UniProtKB">
        <authorList>
            <consortium name="WormBaseParasite"/>
        </authorList>
    </citation>
    <scope>IDENTIFICATION</scope>
</reference>
<keyword evidence="1" id="KW-0472">Membrane</keyword>
<dbReference type="Proteomes" id="UP000887574">
    <property type="component" value="Unplaced"/>
</dbReference>
<evidence type="ECO:0000313" key="3">
    <source>
        <dbReference type="WBParaSite" id="jg930"/>
    </source>
</evidence>
<dbReference type="WBParaSite" id="jg930">
    <property type="protein sequence ID" value="jg930"/>
    <property type="gene ID" value="jg930"/>
</dbReference>
<feature type="transmembrane region" description="Helical" evidence="1">
    <location>
        <begin position="54"/>
        <end position="74"/>
    </location>
</feature>
<evidence type="ECO:0000256" key="1">
    <source>
        <dbReference type="SAM" id="Phobius"/>
    </source>
</evidence>
<dbReference type="Gene3D" id="1.20.1070.10">
    <property type="entry name" value="Rhodopsin 7-helix transmembrane proteins"/>
    <property type="match status" value="1"/>
</dbReference>
<dbReference type="AlphaFoldDB" id="A0A915ETC5"/>
<accession>A0A915ETC5</accession>
<dbReference type="SUPFAM" id="SSF81321">
    <property type="entry name" value="Family A G protein-coupled receptor-like"/>
    <property type="match status" value="1"/>
</dbReference>
<name>A0A915ETC5_9BILA</name>
<keyword evidence="1" id="KW-0812">Transmembrane</keyword>
<organism evidence="2 3">
    <name type="scientific">Ditylenchus dipsaci</name>
    <dbReference type="NCBI Taxonomy" id="166011"/>
    <lineage>
        <taxon>Eukaryota</taxon>
        <taxon>Metazoa</taxon>
        <taxon>Ecdysozoa</taxon>
        <taxon>Nematoda</taxon>
        <taxon>Chromadorea</taxon>
        <taxon>Rhabditida</taxon>
        <taxon>Tylenchina</taxon>
        <taxon>Tylenchomorpha</taxon>
        <taxon>Sphaerularioidea</taxon>
        <taxon>Anguinidae</taxon>
        <taxon>Anguininae</taxon>
        <taxon>Ditylenchus</taxon>
    </lineage>
</organism>
<keyword evidence="2" id="KW-1185">Reference proteome</keyword>